<keyword evidence="2" id="KW-1185">Reference proteome</keyword>
<reference evidence="1 2" key="1">
    <citation type="journal article" date="2020" name="Nature">
        <title>Six reference-quality genomes reveal evolution of bat adaptations.</title>
        <authorList>
            <person name="Jebb D."/>
            <person name="Huang Z."/>
            <person name="Pippel M."/>
            <person name="Hughes G.M."/>
            <person name="Lavrichenko K."/>
            <person name="Devanna P."/>
            <person name="Winkler S."/>
            <person name="Jermiin L.S."/>
            <person name="Skirmuntt E.C."/>
            <person name="Katzourakis A."/>
            <person name="Burkitt-Gray L."/>
            <person name="Ray D.A."/>
            <person name="Sullivan K.A.M."/>
            <person name="Roscito J.G."/>
            <person name="Kirilenko B.M."/>
            <person name="Davalos L.M."/>
            <person name="Corthals A.P."/>
            <person name="Power M.L."/>
            <person name="Jones G."/>
            <person name="Ransome R.D."/>
            <person name="Dechmann D.K.N."/>
            <person name="Locatelli A.G."/>
            <person name="Puechmaille S.J."/>
            <person name="Fedrigo O."/>
            <person name="Jarvis E.D."/>
            <person name="Hiller M."/>
            <person name="Vernes S.C."/>
            <person name="Myers E.W."/>
            <person name="Teeling E.C."/>
        </authorList>
    </citation>
    <scope>NUCLEOTIDE SEQUENCE [LARGE SCALE GENOMIC DNA]</scope>
    <source>
        <strain evidence="1">MRouAeg1</strain>
        <tissue evidence="1">Muscle</tissue>
    </source>
</reference>
<dbReference type="EMBL" id="JACASE010000003">
    <property type="protein sequence ID" value="KAF6485626.1"/>
    <property type="molecule type" value="Genomic_DNA"/>
</dbReference>
<name>A0A7J8ILU2_ROUAE</name>
<evidence type="ECO:0000313" key="2">
    <source>
        <dbReference type="Proteomes" id="UP000593571"/>
    </source>
</evidence>
<sequence length="122" mass="14084">MGQDFPKFHFDQGACIHCLSEWCRQPSRRAKNQESALSFLDLQSNPHRLYLLVYLVFANFPLPLYHHHPDSDLDSSLFSLPPILSYQTGSCSVLLKLTCLKLYCQKAFCRRISSLKDQFIST</sequence>
<protein>
    <submittedName>
        <fullName evidence="1">Uncharacterized protein</fullName>
    </submittedName>
</protein>
<proteinExistence type="predicted"/>
<dbReference type="Proteomes" id="UP000593571">
    <property type="component" value="Unassembled WGS sequence"/>
</dbReference>
<dbReference type="AlphaFoldDB" id="A0A7J8ILU2"/>
<evidence type="ECO:0000313" key="1">
    <source>
        <dbReference type="EMBL" id="KAF6485626.1"/>
    </source>
</evidence>
<accession>A0A7J8ILU2</accession>
<organism evidence="1 2">
    <name type="scientific">Rousettus aegyptiacus</name>
    <name type="common">Egyptian fruit bat</name>
    <name type="synonym">Pteropus aegyptiacus</name>
    <dbReference type="NCBI Taxonomy" id="9407"/>
    <lineage>
        <taxon>Eukaryota</taxon>
        <taxon>Metazoa</taxon>
        <taxon>Chordata</taxon>
        <taxon>Craniata</taxon>
        <taxon>Vertebrata</taxon>
        <taxon>Euteleostomi</taxon>
        <taxon>Mammalia</taxon>
        <taxon>Eutheria</taxon>
        <taxon>Laurasiatheria</taxon>
        <taxon>Chiroptera</taxon>
        <taxon>Yinpterochiroptera</taxon>
        <taxon>Pteropodoidea</taxon>
        <taxon>Pteropodidae</taxon>
        <taxon>Rousettinae</taxon>
        <taxon>Rousettus</taxon>
    </lineage>
</organism>
<gene>
    <name evidence="1" type="ORF">HJG63_010762</name>
</gene>
<comment type="caution">
    <text evidence="1">The sequence shown here is derived from an EMBL/GenBank/DDBJ whole genome shotgun (WGS) entry which is preliminary data.</text>
</comment>